<comment type="caution">
    <text evidence="2">The sequence shown here is derived from an EMBL/GenBank/DDBJ whole genome shotgun (WGS) entry which is preliminary data.</text>
</comment>
<dbReference type="SUPFAM" id="SSF53474">
    <property type="entry name" value="alpha/beta-Hydrolases"/>
    <property type="match status" value="1"/>
</dbReference>
<dbReference type="InterPro" id="IPR029058">
    <property type="entry name" value="AB_hydrolase_fold"/>
</dbReference>
<reference evidence="2 3" key="1">
    <citation type="submission" date="2019-07" db="EMBL/GenBank/DDBJ databases">
        <title>Whole genome shotgun sequence of Pseudoalteromonas espejiana NBRC 102222.</title>
        <authorList>
            <person name="Hosoyama A."/>
            <person name="Uohara A."/>
            <person name="Ohji S."/>
            <person name="Ichikawa N."/>
        </authorList>
    </citation>
    <scope>NUCLEOTIDE SEQUENCE [LARGE SCALE GENOMIC DNA]</scope>
    <source>
        <strain evidence="2 3">NBRC 102222</strain>
    </source>
</reference>
<dbReference type="EMBL" id="BJUM01000037">
    <property type="protein sequence ID" value="GEK56339.1"/>
    <property type="molecule type" value="Genomic_DNA"/>
</dbReference>
<dbReference type="InterPro" id="IPR022742">
    <property type="entry name" value="Hydrolase_4"/>
</dbReference>
<dbReference type="RefSeq" id="WP_089348113.1">
    <property type="nucleotide sequence ID" value="NZ_BJUM01000037.1"/>
</dbReference>
<gene>
    <name evidence="2" type="ORF">PES01_31840</name>
</gene>
<evidence type="ECO:0000313" key="3">
    <source>
        <dbReference type="Proteomes" id="UP000321419"/>
    </source>
</evidence>
<accession>A0A510XZF6</accession>
<evidence type="ECO:0000259" key="1">
    <source>
        <dbReference type="Pfam" id="PF12146"/>
    </source>
</evidence>
<dbReference type="AlphaFoldDB" id="A0A510XZF6"/>
<proteinExistence type="predicted"/>
<dbReference type="PANTHER" id="PTHR11614">
    <property type="entry name" value="PHOSPHOLIPASE-RELATED"/>
    <property type="match status" value="1"/>
</dbReference>
<sequence length="287" mass="32816">MKQIYFNQNKPPKFSKVTKAATFGLTKTFPKLSARLAMKVFCNPHSRRQYEFRTHIQPINIKLATELGAANLYYFSQAENTKTVFLSHGWADSTNRFTALINELLEKGFNVYSIDHIGHGYSHGNTSHLYAYMQGLTAAFEYFTAQKITINRVVTHSMGGVALLNLEQKYLDHKKIVMISAPAQIFEAMFAKVRQVGISELMLENMLDKVSQQWGIKWQNLHPDHSKDKINENMLFIHDKNDSVADFEAIKLLTDNTPATLVATEELGHVRILKSQYVYDKITAFMD</sequence>
<keyword evidence="3" id="KW-1185">Reference proteome</keyword>
<dbReference type="OrthoDB" id="9785847at2"/>
<dbReference type="Gene3D" id="3.40.50.1820">
    <property type="entry name" value="alpha/beta hydrolase"/>
    <property type="match status" value="1"/>
</dbReference>
<feature type="domain" description="Serine aminopeptidase S33" evidence="1">
    <location>
        <begin position="79"/>
        <end position="231"/>
    </location>
</feature>
<protein>
    <recommendedName>
        <fullName evidence="1">Serine aminopeptidase S33 domain-containing protein</fullName>
    </recommendedName>
</protein>
<dbReference type="InterPro" id="IPR051044">
    <property type="entry name" value="MAG_DAG_Lipase"/>
</dbReference>
<name>A0A510XZF6_9GAMM</name>
<dbReference type="Proteomes" id="UP000321419">
    <property type="component" value="Unassembled WGS sequence"/>
</dbReference>
<organism evidence="2 3">
    <name type="scientific">Pseudoalteromonas espejiana</name>
    <dbReference type="NCBI Taxonomy" id="28107"/>
    <lineage>
        <taxon>Bacteria</taxon>
        <taxon>Pseudomonadati</taxon>
        <taxon>Pseudomonadota</taxon>
        <taxon>Gammaproteobacteria</taxon>
        <taxon>Alteromonadales</taxon>
        <taxon>Pseudoalteromonadaceae</taxon>
        <taxon>Pseudoalteromonas</taxon>
    </lineage>
</organism>
<evidence type="ECO:0000313" key="2">
    <source>
        <dbReference type="EMBL" id="GEK56339.1"/>
    </source>
</evidence>
<dbReference type="Pfam" id="PF12146">
    <property type="entry name" value="Hydrolase_4"/>
    <property type="match status" value="1"/>
</dbReference>